<dbReference type="RefSeq" id="XP_005716216.1">
    <property type="nucleotide sequence ID" value="XM_005716159.1"/>
</dbReference>
<evidence type="ECO:0000313" key="1">
    <source>
        <dbReference type="EMBL" id="CDF36397.1"/>
    </source>
</evidence>
<dbReference type="Proteomes" id="UP000012073">
    <property type="component" value="Unassembled WGS sequence"/>
</dbReference>
<sequence length="81" mass="9488">MCKEVLRAVRALLSEFRLKKTEWPSVIRIVQSVLSHSSRPSLGKKRLSLLSLISLPITRFVRFYPFNPPNRQHWRLSKLSS</sequence>
<proteinExistence type="predicted"/>
<keyword evidence="2" id="KW-1185">Reference proteome</keyword>
<accession>R7QD16</accession>
<dbReference type="AlphaFoldDB" id="R7QD16"/>
<dbReference type="EMBL" id="HG001776">
    <property type="protein sequence ID" value="CDF36397.1"/>
    <property type="molecule type" value="Genomic_DNA"/>
</dbReference>
<dbReference type="KEGG" id="ccp:CHC_T00004781001"/>
<evidence type="ECO:0000313" key="2">
    <source>
        <dbReference type="Proteomes" id="UP000012073"/>
    </source>
</evidence>
<organism evidence="1 2">
    <name type="scientific">Chondrus crispus</name>
    <name type="common">Carrageen Irish moss</name>
    <name type="synonym">Polymorpha crispa</name>
    <dbReference type="NCBI Taxonomy" id="2769"/>
    <lineage>
        <taxon>Eukaryota</taxon>
        <taxon>Rhodophyta</taxon>
        <taxon>Florideophyceae</taxon>
        <taxon>Rhodymeniophycidae</taxon>
        <taxon>Gigartinales</taxon>
        <taxon>Gigartinaceae</taxon>
        <taxon>Chondrus</taxon>
    </lineage>
</organism>
<dbReference type="Gramene" id="CDF36397">
    <property type="protein sequence ID" value="CDF36397"/>
    <property type="gene ID" value="CHC_T00004781001"/>
</dbReference>
<reference evidence="2" key="1">
    <citation type="journal article" date="2013" name="Proc. Natl. Acad. Sci. U.S.A.">
        <title>Genome structure and metabolic features in the red seaweed Chondrus crispus shed light on evolution of the Archaeplastida.</title>
        <authorList>
            <person name="Collen J."/>
            <person name="Porcel B."/>
            <person name="Carre W."/>
            <person name="Ball S.G."/>
            <person name="Chaparro C."/>
            <person name="Tonon T."/>
            <person name="Barbeyron T."/>
            <person name="Michel G."/>
            <person name="Noel B."/>
            <person name="Valentin K."/>
            <person name="Elias M."/>
            <person name="Artiguenave F."/>
            <person name="Arun A."/>
            <person name="Aury J.M."/>
            <person name="Barbosa-Neto J.F."/>
            <person name="Bothwell J.H."/>
            <person name="Bouget F.Y."/>
            <person name="Brillet L."/>
            <person name="Cabello-Hurtado F."/>
            <person name="Capella-Gutierrez S."/>
            <person name="Charrier B."/>
            <person name="Cladiere L."/>
            <person name="Cock J.M."/>
            <person name="Coelho S.M."/>
            <person name="Colleoni C."/>
            <person name="Czjzek M."/>
            <person name="Da Silva C."/>
            <person name="Delage L."/>
            <person name="Denoeud F."/>
            <person name="Deschamps P."/>
            <person name="Dittami S.M."/>
            <person name="Gabaldon T."/>
            <person name="Gachon C.M."/>
            <person name="Groisillier A."/>
            <person name="Herve C."/>
            <person name="Jabbari K."/>
            <person name="Katinka M."/>
            <person name="Kloareg B."/>
            <person name="Kowalczyk N."/>
            <person name="Labadie K."/>
            <person name="Leblanc C."/>
            <person name="Lopez P.J."/>
            <person name="McLachlan D.H."/>
            <person name="Meslet-Cladiere L."/>
            <person name="Moustafa A."/>
            <person name="Nehr Z."/>
            <person name="Nyvall Collen P."/>
            <person name="Panaud O."/>
            <person name="Partensky F."/>
            <person name="Poulain J."/>
            <person name="Rensing S.A."/>
            <person name="Rousvoal S."/>
            <person name="Samson G."/>
            <person name="Symeonidi A."/>
            <person name="Weissenbach J."/>
            <person name="Zambounis A."/>
            <person name="Wincker P."/>
            <person name="Boyen C."/>
        </authorList>
    </citation>
    <scope>NUCLEOTIDE SEQUENCE [LARGE SCALE GENOMIC DNA]</scope>
    <source>
        <strain evidence="2">cv. Stackhouse</strain>
    </source>
</reference>
<name>R7QD16_CHOCR</name>
<protein>
    <submittedName>
        <fullName evidence="1">Uncharacterized protein</fullName>
    </submittedName>
</protein>
<dbReference type="GeneID" id="17323933"/>
<gene>
    <name evidence="1" type="ORF">CHC_T00004781001</name>
</gene>